<protein>
    <submittedName>
        <fullName evidence="1">Uncharacterized protein</fullName>
    </submittedName>
</protein>
<evidence type="ECO:0000313" key="1">
    <source>
        <dbReference type="EnsemblPlants" id="AVESA.00010b.r2.5AG0820360.1.CDS.1"/>
    </source>
</evidence>
<sequence length="532" mass="57280">MAESVKTMLTTTITLADQVAGKAGSTKCLPEFFELRSRVKDLAAALRLAAGADLYERPAERIIPCAMDALALTGRCFQGQCSRLRRFLAFSFSPVPTARRTLKALDDALADVVWLLRISSPHADMLGLPNLLRGDPKLFLVWDHIARVRHGSPAVRADSASVLASLARDSPRFAELIVEEDGVRPLVNLIKAGNDGGKEAAATALGLLGCDEESVDGLLRADVCFVCAAALKEPSMSVQAAVAEAIALLAHHNHRLQDSFAQTDALHLLLSHLDDSSRTSNGPSGDQPEAKARMKAMAAKAVWKLARGHVAVCQSITESGALLCFARFLDRGGVGSELRFYSAMTIMEITRAAELNLALRQSAFKPAAKAAVTDQILRIVREDDDPLLLPCITSIGCLSRTFMASQTTRVIGLLVELLDNREPSVTGEAILALTKFVCSQNHLHVSHGRAIIDVGGVQHLVLLVYFGDKQLKTEALILLCCIALNVPNPEKEELAQAGVLAVLLWASKQVHFVLDDRVEALLTNAVATLLNC</sequence>
<name>A0ACD5XMU9_AVESA</name>
<accession>A0ACD5XMU9</accession>
<dbReference type="EnsemblPlants" id="AVESA.00010b.r2.5AG0820360.1">
    <property type="protein sequence ID" value="AVESA.00010b.r2.5AG0820360.1.CDS.1"/>
    <property type="gene ID" value="AVESA.00010b.r2.5AG0820360"/>
</dbReference>
<organism evidence="1 2">
    <name type="scientific">Avena sativa</name>
    <name type="common">Oat</name>
    <dbReference type="NCBI Taxonomy" id="4498"/>
    <lineage>
        <taxon>Eukaryota</taxon>
        <taxon>Viridiplantae</taxon>
        <taxon>Streptophyta</taxon>
        <taxon>Embryophyta</taxon>
        <taxon>Tracheophyta</taxon>
        <taxon>Spermatophyta</taxon>
        <taxon>Magnoliopsida</taxon>
        <taxon>Liliopsida</taxon>
        <taxon>Poales</taxon>
        <taxon>Poaceae</taxon>
        <taxon>BOP clade</taxon>
        <taxon>Pooideae</taxon>
        <taxon>Poodae</taxon>
        <taxon>Poeae</taxon>
        <taxon>Poeae Chloroplast Group 1 (Aveneae type)</taxon>
        <taxon>Aveninae</taxon>
        <taxon>Avena</taxon>
    </lineage>
</organism>
<dbReference type="Proteomes" id="UP001732700">
    <property type="component" value="Chromosome 5A"/>
</dbReference>
<reference evidence="1" key="1">
    <citation type="submission" date="2021-05" db="EMBL/GenBank/DDBJ databases">
        <authorList>
            <person name="Scholz U."/>
            <person name="Mascher M."/>
            <person name="Fiebig A."/>
        </authorList>
    </citation>
    <scope>NUCLEOTIDE SEQUENCE [LARGE SCALE GENOMIC DNA]</scope>
</reference>
<keyword evidence="2" id="KW-1185">Reference proteome</keyword>
<proteinExistence type="predicted"/>
<evidence type="ECO:0000313" key="2">
    <source>
        <dbReference type="Proteomes" id="UP001732700"/>
    </source>
</evidence>
<reference evidence="1" key="2">
    <citation type="submission" date="2025-09" db="UniProtKB">
        <authorList>
            <consortium name="EnsemblPlants"/>
        </authorList>
    </citation>
    <scope>IDENTIFICATION</scope>
</reference>